<protein>
    <recommendedName>
        <fullName evidence="12">Sphingomyelin phosphodiesterase</fullName>
        <ecNumber evidence="12">3.1.4.12</ecNumber>
    </recommendedName>
</protein>
<evidence type="ECO:0000256" key="7">
    <source>
        <dbReference type="ARBA" id="ARBA00022833"/>
    </source>
</evidence>
<dbReference type="GO" id="GO:0005764">
    <property type="term" value="C:lysosome"/>
    <property type="evidence" value="ECO:0007669"/>
    <property type="project" value="TreeGrafter"/>
</dbReference>
<evidence type="ECO:0000256" key="8">
    <source>
        <dbReference type="ARBA" id="ARBA00023157"/>
    </source>
</evidence>
<feature type="disulfide bond" evidence="14">
    <location>
        <begin position="553"/>
        <end position="566"/>
    </location>
</feature>
<feature type="disulfide bond" evidence="14">
    <location>
        <begin position="59"/>
        <end position="70"/>
    </location>
</feature>
<dbReference type="PIRSF" id="PIRSF000948">
    <property type="entry name" value="Sphingomy_PDE"/>
    <property type="match status" value="1"/>
</dbReference>
<evidence type="ECO:0000256" key="14">
    <source>
        <dbReference type="PIRSR" id="PIRSR000948-2"/>
    </source>
</evidence>
<dbReference type="Pfam" id="PF19272">
    <property type="entry name" value="ASMase_C"/>
    <property type="match status" value="1"/>
</dbReference>
<feature type="disulfide bond" evidence="14">
    <location>
        <begin position="28"/>
        <end position="103"/>
    </location>
</feature>
<dbReference type="InterPro" id="IPR041805">
    <property type="entry name" value="ASMase/PPN1_MPP"/>
</dbReference>
<reference evidence="18" key="2">
    <citation type="submission" date="2020-10" db="UniProtKB">
        <authorList>
            <consortium name="WormBaseParasite"/>
        </authorList>
    </citation>
    <scope>IDENTIFICATION</scope>
</reference>
<dbReference type="InterPro" id="IPR011160">
    <property type="entry name" value="Sphingomy_PDE"/>
</dbReference>
<feature type="chain" id="PRO_5028971476" description="Sphingomyelin phosphodiesterase" evidence="15">
    <location>
        <begin position="23"/>
        <end position="620"/>
    </location>
</feature>
<keyword evidence="9" id="KW-0325">Glycoprotein</keyword>
<dbReference type="GO" id="GO:0061750">
    <property type="term" value="F:acid sphingomyelin phosphodiesterase activity"/>
    <property type="evidence" value="ECO:0007669"/>
    <property type="project" value="TreeGrafter"/>
</dbReference>
<feature type="disulfide bond" evidence="14">
    <location>
        <begin position="177"/>
        <end position="208"/>
    </location>
</feature>
<feature type="binding site" evidence="13">
    <location>
        <position position="236"/>
    </location>
    <ligand>
        <name>Zn(2+)</name>
        <dbReference type="ChEBI" id="CHEBI:29105"/>
        <label>1</label>
    </ligand>
</feature>
<reference evidence="17" key="1">
    <citation type="journal article" date="2013" name="Genetics">
        <title>The draft genome and transcriptome of Panagrellus redivivus are shaped by the harsh demands of a free-living lifestyle.</title>
        <authorList>
            <person name="Srinivasan J."/>
            <person name="Dillman A.R."/>
            <person name="Macchietto M.G."/>
            <person name="Heikkinen L."/>
            <person name="Lakso M."/>
            <person name="Fracchia K.M."/>
            <person name="Antoshechkin I."/>
            <person name="Mortazavi A."/>
            <person name="Wong G."/>
            <person name="Sternberg P.W."/>
        </authorList>
    </citation>
    <scope>NUCLEOTIDE SEQUENCE [LARGE SCALE GENOMIC DNA]</scope>
    <source>
        <strain evidence="17">MT8872</strain>
    </source>
</reference>
<dbReference type="PANTHER" id="PTHR10340">
    <property type="entry name" value="SPHINGOMYELIN PHOSPHODIESTERASE"/>
    <property type="match status" value="1"/>
</dbReference>
<comment type="cofactor">
    <cofactor evidence="13">
        <name>Zn(2+)</name>
        <dbReference type="ChEBI" id="CHEBI:29105"/>
    </cofactor>
    <text evidence="13">Binds 2 Zn(2+) ions per subunit.</text>
</comment>
<dbReference type="GO" id="GO:0046872">
    <property type="term" value="F:metal ion binding"/>
    <property type="evidence" value="ECO:0007669"/>
    <property type="project" value="UniProtKB-KW"/>
</dbReference>
<accession>A0A7E4V9S7</accession>
<dbReference type="PANTHER" id="PTHR10340:SF34">
    <property type="entry name" value="SPHINGOMYELIN PHOSPHODIESTERASE"/>
    <property type="match status" value="1"/>
</dbReference>
<dbReference type="SMART" id="SM00741">
    <property type="entry name" value="SapB"/>
    <property type="match status" value="1"/>
</dbReference>
<evidence type="ECO:0000313" key="18">
    <source>
        <dbReference type="WBParaSite" id="Pan_g18284.t1"/>
    </source>
</evidence>
<evidence type="ECO:0000313" key="17">
    <source>
        <dbReference type="Proteomes" id="UP000492821"/>
    </source>
</evidence>
<feature type="disulfide bond" evidence="14">
    <location>
        <begin position="171"/>
        <end position="176"/>
    </location>
</feature>
<evidence type="ECO:0000256" key="3">
    <source>
        <dbReference type="ARBA" id="ARBA00022525"/>
    </source>
</evidence>
<keyword evidence="10 12" id="KW-0326">Glycosidase</keyword>
<dbReference type="GO" id="GO:0046513">
    <property type="term" value="P:ceramide biosynthetic process"/>
    <property type="evidence" value="ECO:0007669"/>
    <property type="project" value="TreeGrafter"/>
</dbReference>
<dbReference type="Gene3D" id="3.60.21.10">
    <property type="match status" value="1"/>
</dbReference>
<feature type="binding site" evidence="13">
    <location>
        <position position="419"/>
    </location>
    <ligand>
        <name>Zn(2+)</name>
        <dbReference type="ChEBI" id="CHEBI:29105"/>
        <label>1</label>
    </ligand>
</feature>
<dbReference type="PROSITE" id="PS50015">
    <property type="entry name" value="SAP_B"/>
    <property type="match status" value="1"/>
</dbReference>
<feature type="disulfide bond" evidence="14">
    <location>
        <begin position="343"/>
        <end position="391"/>
    </location>
</feature>
<dbReference type="Pfam" id="PF00149">
    <property type="entry name" value="Metallophos"/>
    <property type="match status" value="1"/>
</dbReference>
<dbReference type="WBParaSite" id="Pan_g18284.t1">
    <property type="protein sequence ID" value="Pan_g18284.t1"/>
    <property type="gene ID" value="Pan_g18284"/>
</dbReference>
<evidence type="ECO:0000256" key="6">
    <source>
        <dbReference type="ARBA" id="ARBA00022801"/>
    </source>
</evidence>
<comment type="catalytic activity">
    <reaction evidence="11">
        <text>a sphingomyelin + H2O = phosphocholine + an N-acylsphing-4-enine + H(+)</text>
        <dbReference type="Rhea" id="RHEA:19253"/>
        <dbReference type="ChEBI" id="CHEBI:15377"/>
        <dbReference type="ChEBI" id="CHEBI:15378"/>
        <dbReference type="ChEBI" id="CHEBI:17636"/>
        <dbReference type="ChEBI" id="CHEBI:52639"/>
        <dbReference type="ChEBI" id="CHEBI:295975"/>
        <dbReference type="EC" id="3.1.4.12"/>
    </reaction>
    <physiologicalReaction direction="left-to-right" evidence="11">
        <dbReference type="Rhea" id="RHEA:19254"/>
    </physiologicalReaction>
</comment>
<comment type="function">
    <text evidence="12">Converts sphingomyelin to ceramide.</text>
</comment>
<evidence type="ECO:0000256" key="15">
    <source>
        <dbReference type="SAM" id="SignalP"/>
    </source>
</evidence>
<evidence type="ECO:0000256" key="10">
    <source>
        <dbReference type="ARBA" id="ARBA00023295"/>
    </source>
</evidence>
<keyword evidence="6 12" id="KW-0378">Hydrolase</keyword>
<keyword evidence="4 13" id="KW-0479">Metal-binding</keyword>
<feature type="domain" description="Saposin B-type" evidence="16">
    <location>
        <begin position="24"/>
        <end position="107"/>
    </location>
</feature>
<dbReference type="InterPro" id="IPR011001">
    <property type="entry name" value="Saposin-like"/>
</dbReference>
<keyword evidence="3" id="KW-0964">Secreted</keyword>
<organism evidence="17 18">
    <name type="scientific">Panagrellus redivivus</name>
    <name type="common">Microworm</name>
    <dbReference type="NCBI Taxonomy" id="6233"/>
    <lineage>
        <taxon>Eukaryota</taxon>
        <taxon>Metazoa</taxon>
        <taxon>Ecdysozoa</taxon>
        <taxon>Nematoda</taxon>
        <taxon>Chromadorea</taxon>
        <taxon>Rhabditida</taxon>
        <taxon>Tylenchina</taxon>
        <taxon>Panagrolaimomorpha</taxon>
        <taxon>Panagrolaimoidea</taxon>
        <taxon>Panagrolaimidae</taxon>
        <taxon>Panagrellus</taxon>
    </lineage>
</organism>
<dbReference type="EC" id="3.1.4.12" evidence="12"/>
<dbReference type="Proteomes" id="UP000492821">
    <property type="component" value="Unassembled WGS sequence"/>
</dbReference>
<name>A0A7E4V9S7_PANRE</name>
<keyword evidence="8 14" id="KW-1015">Disulfide bond</keyword>
<comment type="subcellular location">
    <subcellularLocation>
        <location evidence="1">Secreted</location>
    </subcellularLocation>
</comment>
<dbReference type="Gene3D" id="1.10.225.10">
    <property type="entry name" value="Saposin-like"/>
    <property type="match status" value="1"/>
</dbReference>
<proteinExistence type="inferred from homology"/>
<evidence type="ECO:0000256" key="9">
    <source>
        <dbReference type="ARBA" id="ARBA00023180"/>
    </source>
</evidence>
<comment type="similarity">
    <text evidence="2 12">Belongs to the acid sphingomyelinase family.</text>
</comment>
<feature type="binding site" evidence="13">
    <location>
        <position position="417"/>
    </location>
    <ligand>
        <name>Zn(2+)</name>
        <dbReference type="ChEBI" id="CHEBI:29105"/>
        <label>2</label>
    </ligand>
</feature>
<dbReference type="AlphaFoldDB" id="A0A7E4V9S7"/>
<feature type="binding site" evidence="13">
    <location>
        <position position="158"/>
    </location>
    <ligand>
        <name>Zn(2+)</name>
        <dbReference type="ChEBI" id="CHEBI:29105"/>
        <label>1</label>
    </ligand>
</feature>
<feature type="binding site" evidence="13">
    <location>
        <position position="236"/>
    </location>
    <ligand>
        <name>Zn(2+)</name>
        <dbReference type="ChEBI" id="CHEBI:29105"/>
        <label>2</label>
    </ligand>
</feature>
<feature type="disulfide bond" evidence="14">
    <location>
        <begin position="31"/>
        <end position="96"/>
    </location>
</feature>
<feature type="signal peptide" evidence="15">
    <location>
        <begin position="1"/>
        <end position="22"/>
    </location>
</feature>
<keyword evidence="17" id="KW-1185">Reference proteome</keyword>
<dbReference type="CDD" id="cd00842">
    <property type="entry name" value="MPP_ASMase"/>
    <property type="match status" value="1"/>
</dbReference>
<dbReference type="GO" id="GO:0016798">
    <property type="term" value="F:hydrolase activity, acting on glycosyl bonds"/>
    <property type="evidence" value="ECO:0007669"/>
    <property type="project" value="UniProtKB-KW"/>
</dbReference>
<sequence length="620" mass="70822">MRLFSSLLFLSVLSIFLTHTQARITVKCVACHAAVDTFRYGYEKNVTGVKILEFANFICKTFTHHEPTICKGITSQFKAQFLYVVEKLLFQPSQLCGMLMSDCGTPFNPFSSNWTVPLPPKPDPLPENPYSDPNYAKILEGDRKGPPTYRVLQLSDLHFDLDYAPGSEADCGQPICCQNKQLKLKGARNRSIQKPKKPAGYWGTNGPCDIPYWTIENMLANINKTEKLDYIILSGDYMSHKDWSYTRMDHLQVIANLSKLLENYFPDTPTFWAVGNHEGVPVNTFAPHFVPSQFRPQWLYSAIYNSAKDWLTNENKPELLYRGSYALKLAPKLKFVAVNTGYCEKTNFFLYLNQTDPDGTLAWLVDELAASEAAQESVHIVAHIPPGDGECLEGWARNYYRIVQRFNETIRAQFFGHIHWDSFSLFYEDMNNPKSNAVGVLYASPSVTTYEDLNPAYRIYTIEGDVPGSKHNIIDFETYFLNLSSTTDRSYPRWELLYSAKEEYGLADLSPKSWQTLSKRVLTDIDTYDKFVKNYARRSDYHCDLECRHELLCAMRASHHNRTALCADVKISKDPLSAVIRERNKPTTEKVVAEQSLIDSVKAALWKQVSSWISLPTEDL</sequence>
<dbReference type="SUPFAM" id="SSF47862">
    <property type="entry name" value="Saposin"/>
    <property type="match status" value="1"/>
</dbReference>
<evidence type="ECO:0000256" key="13">
    <source>
        <dbReference type="PIRSR" id="PIRSR000948-1"/>
    </source>
</evidence>
<keyword evidence="7 13" id="KW-0862">Zinc</keyword>
<evidence type="ECO:0000256" key="2">
    <source>
        <dbReference type="ARBA" id="ARBA00008234"/>
    </source>
</evidence>
<evidence type="ECO:0000256" key="11">
    <source>
        <dbReference type="ARBA" id="ARBA00047268"/>
    </source>
</evidence>
<feature type="binding site" evidence="13">
    <location>
        <position position="383"/>
    </location>
    <ligand>
        <name>Zn(2+)</name>
        <dbReference type="ChEBI" id="CHEBI:29105"/>
        <label>2</label>
    </ligand>
</feature>
<dbReference type="GO" id="GO:0016020">
    <property type="term" value="C:membrane"/>
    <property type="evidence" value="ECO:0007669"/>
    <property type="project" value="GOC"/>
</dbReference>
<dbReference type="InterPro" id="IPR008139">
    <property type="entry name" value="SaposinB_dom"/>
</dbReference>
<dbReference type="SUPFAM" id="SSF56300">
    <property type="entry name" value="Metallo-dependent phosphatases"/>
    <property type="match status" value="1"/>
</dbReference>
<dbReference type="GO" id="GO:0006685">
    <property type="term" value="P:sphingomyelin catabolic process"/>
    <property type="evidence" value="ECO:0007669"/>
    <property type="project" value="UniProtKB-UniRule"/>
</dbReference>
<evidence type="ECO:0000256" key="12">
    <source>
        <dbReference type="PIRNR" id="PIRNR000948"/>
    </source>
</evidence>
<feature type="binding site" evidence="13">
    <location>
        <position position="276"/>
    </location>
    <ligand>
        <name>Zn(2+)</name>
        <dbReference type="ChEBI" id="CHEBI:29105"/>
        <label>2</label>
    </ligand>
</feature>
<evidence type="ECO:0000256" key="5">
    <source>
        <dbReference type="ARBA" id="ARBA00022729"/>
    </source>
</evidence>
<evidence type="ECO:0000256" key="1">
    <source>
        <dbReference type="ARBA" id="ARBA00004613"/>
    </source>
</evidence>
<evidence type="ECO:0000259" key="16">
    <source>
        <dbReference type="PROSITE" id="PS50015"/>
    </source>
</evidence>
<dbReference type="GO" id="GO:0005615">
    <property type="term" value="C:extracellular space"/>
    <property type="evidence" value="ECO:0007669"/>
    <property type="project" value="TreeGrafter"/>
</dbReference>
<feature type="binding site" evidence="13">
    <location>
        <position position="156"/>
    </location>
    <ligand>
        <name>Zn(2+)</name>
        <dbReference type="ChEBI" id="CHEBI:29105"/>
        <label>1</label>
    </ligand>
</feature>
<dbReference type="InterPro" id="IPR004843">
    <property type="entry name" value="Calcineurin-like_PHP"/>
</dbReference>
<keyword evidence="5 15" id="KW-0732">Signal</keyword>
<dbReference type="InterPro" id="IPR029052">
    <property type="entry name" value="Metallo-depent_PP-like"/>
</dbReference>
<evidence type="ECO:0000256" key="4">
    <source>
        <dbReference type="ARBA" id="ARBA00022723"/>
    </source>
</evidence>
<feature type="disulfide bond" evidence="14">
    <location>
        <begin position="543"/>
        <end position="547"/>
    </location>
</feature>
<dbReference type="InterPro" id="IPR045473">
    <property type="entry name" value="ASM_C"/>
</dbReference>